<feature type="transmembrane region" description="Helical" evidence="7">
    <location>
        <begin position="59"/>
        <end position="78"/>
    </location>
</feature>
<evidence type="ECO:0000256" key="3">
    <source>
        <dbReference type="ARBA" id="ARBA00022475"/>
    </source>
</evidence>
<feature type="domain" description="YetF C-terminal" evidence="8">
    <location>
        <begin position="79"/>
        <end position="196"/>
    </location>
</feature>
<dbReference type="PANTHER" id="PTHR34582">
    <property type="entry name" value="UPF0702 TRANSMEMBRANE PROTEIN YCAP"/>
    <property type="match status" value="1"/>
</dbReference>
<proteinExistence type="inferred from homology"/>
<evidence type="ECO:0000256" key="7">
    <source>
        <dbReference type="SAM" id="Phobius"/>
    </source>
</evidence>
<sequence>MINIIIRTITVYLVLLILVRLMGKREISKLSPFDLVVAILIAELAVIPIDKEKINLIKGITPIVLLVFLEILISFVSLKSKSLRQFINGKPVVLVREGEIDFKALKKIRYTVSNLLLQLRKKNVFNLHEIKLAFLETTGELTVITNQIQDKINLPVIVDGKINEINLDIIGVDEFFIKNMLKKRELEISQIILAMLSEEKKLKIIKLKEDD</sequence>
<evidence type="ECO:0000256" key="4">
    <source>
        <dbReference type="ARBA" id="ARBA00022692"/>
    </source>
</evidence>
<evidence type="ECO:0000256" key="1">
    <source>
        <dbReference type="ARBA" id="ARBA00004651"/>
    </source>
</evidence>
<dbReference type="EMBL" id="CP001098">
    <property type="protein sequence ID" value="ACL70013.1"/>
    <property type="molecule type" value="Genomic_DNA"/>
</dbReference>
<keyword evidence="10" id="KW-1185">Reference proteome</keyword>
<dbReference type="AlphaFoldDB" id="B8CXJ4"/>
<dbReference type="KEGG" id="hor:Hore_12630"/>
<dbReference type="STRING" id="373903.Hore_12630"/>
<dbReference type="OrthoDB" id="1682423at2"/>
<keyword evidence="4 7" id="KW-0812">Transmembrane</keyword>
<dbReference type="RefSeq" id="WP_012636197.1">
    <property type="nucleotide sequence ID" value="NC_011899.1"/>
</dbReference>
<dbReference type="InterPro" id="IPR023090">
    <property type="entry name" value="UPF0702_alpha/beta_dom_sf"/>
</dbReference>
<keyword evidence="3" id="KW-1003">Cell membrane</keyword>
<gene>
    <name evidence="9" type="ordered locus">Hore_12630</name>
</gene>
<protein>
    <submittedName>
        <fullName evidence="9">Predicted membrane protein</fullName>
    </submittedName>
</protein>
<keyword evidence="6 7" id="KW-0472">Membrane</keyword>
<dbReference type="InterPro" id="IPR007353">
    <property type="entry name" value="DUF421"/>
</dbReference>
<dbReference type="eggNOG" id="COG2323">
    <property type="taxonomic scope" value="Bacteria"/>
</dbReference>
<evidence type="ECO:0000313" key="9">
    <source>
        <dbReference type="EMBL" id="ACL70013.1"/>
    </source>
</evidence>
<evidence type="ECO:0000256" key="5">
    <source>
        <dbReference type="ARBA" id="ARBA00022989"/>
    </source>
</evidence>
<feature type="transmembrane region" description="Helical" evidence="7">
    <location>
        <begin position="30"/>
        <end position="47"/>
    </location>
</feature>
<comment type="subcellular location">
    <subcellularLocation>
        <location evidence="1">Cell membrane</location>
        <topology evidence="1">Multi-pass membrane protein</topology>
    </subcellularLocation>
</comment>
<dbReference type="Proteomes" id="UP000000719">
    <property type="component" value="Chromosome"/>
</dbReference>
<evidence type="ECO:0000256" key="2">
    <source>
        <dbReference type="ARBA" id="ARBA00006448"/>
    </source>
</evidence>
<dbReference type="PANTHER" id="PTHR34582:SF6">
    <property type="entry name" value="UPF0702 TRANSMEMBRANE PROTEIN YCAP"/>
    <property type="match status" value="1"/>
</dbReference>
<dbReference type="GO" id="GO:0005886">
    <property type="term" value="C:plasma membrane"/>
    <property type="evidence" value="ECO:0007669"/>
    <property type="project" value="UniProtKB-SubCell"/>
</dbReference>
<evidence type="ECO:0000259" key="8">
    <source>
        <dbReference type="Pfam" id="PF04239"/>
    </source>
</evidence>
<keyword evidence="5 7" id="KW-1133">Transmembrane helix</keyword>
<organism evidence="9 10">
    <name type="scientific">Halothermothrix orenii (strain H 168 / OCM 544 / DSM 9562)</name>
    <dbReference type="NCBI Taxonomy" id="373903"/>
    <lineage>
        <taxon>Bacteria</taxon>
        <taxon>Bacillati</taxon>
        <taxon>Bacillota</taxon>
        <taxon>Clostridia</taxon>
        <taxon>Halanaerobiales</taxon>
        <taxon>Halothermotrichaceae</taxon>
        <taxon>Halothermothrix</taxon>
    </lineage>
</organism>
<reference evidence="9 10" key="1">
    <citation type="journal article" date="2009" name="PLoS ONE">
        <title>Genome analysis of the anaerobic thermohalophilic bacterium Halothermothrix orenii.</title>
        <authorList>
            <person name="Mavromatis K."/>
            <person name="Ivanova N."/>
            <person name="Anderson I."/>
            <person name="Lykidis A."/>
            <person name="Hooper S.D."/>
            <person name="Sun H."/>
            <person name="Kunin V."/>
            <person name="Lapidus A."/>
            <person name="Hugenholtz P."/>
            <person name="Patel B."/>
            <person name="Kyrpides N.C."/>
        </authorList>
    </citation>
    <scope>NUCLEOTIDE SEQUENCE [LARGE SCALE GENOMIC DNA]</scope>
    <source>
        <strain evidence="10">H 168 / OCM 544 / DSM 9562</strain>
    </source>
</reference>
<feature type="transmembrane region" description="Helical" evidence="7">
    <location>
        <begin position="6"/>
        <end position="23"/>
    </location>
</feature>
<evidence type="ECO:0000313" key="10">
    <source>
        <dbReference type="Proteomes" id="UP000000719"/>
    </source>
</evidence>
<name>B8CXJ4_HALOH</name>
<dbReference type="HOGENOM" id="CLU_077149_0_1_9"/>
<accession>B8CXJ4</accession>
<dbReference type="Gene3D" id="3.30.240.20">
    <property type="entry name" value="bsu07140 like domains"/>
    <property type="match status" value="2"/>
</dbReference>
<dbReference type="Pfam" id="PF04239">
    <property type="entry name" value="DUF421"/>
    <property type="match status" value="1"/>
</dbReference>
<comment type="similarity">
    <text evidence="2">Belongs to the UPF0702 family.</text>
</comment>
<evidence type="ECO:0000256" key="6">
    <source>
        <dbReference type="ARBA" id="ARBA00023136"/>
    </source>
</evidence>